<proteinExistence type="predicted"/>
<organism evidence="1 2">
    <name type="scientific">Candidatus Nitrosotenuis cloacae</name>
    <dbReference type="NCBI Taxonomy" id="1603555"/>
    <lineage>
        <taxon>Archaea</taxon>
        <taxon>Nitrososphaerota</taxon>
        <taxon>Candidatus Nitrosotenuis</taxon>
    </lineage>
</organism>
<dbReference type="InterPro" id="IPR035069">
    <property type="entry name" value="TTHA1013/TTHA0281-like"/>
</dbReference>
<dbReference type="KEGG" id="tah:SU86_002285"/>
<sequence>MSVKVKDVKTKAIKEKDGTYSLACSALGVYSNGKNLKDAKKNFAEALELHLSVLREKATKIITA</sequence>
<dbReference type="Gene3D" id="3.30.160.250">
    <property type="match status" value="1"/>
</dbReference>
<name>A0A3G1B0N7_9ARCH</name>
<protein>
    <recommendedName>
        <fullName evidence="3">HicB-like antitoxin of toxin-antitoxin system domain-containing protein</fullName>
    </recommendedName>
</protein>
<dbReference type="GeneID" id="24875214"/>
<dbReference type="AlphaFoldDB" id="A0A3G1B0N7"/>
<evidence type="ECO:0000313" key="2">
    <source>
        <dbReference type="Proteomes" id="UP000266745"/>
    </source>
</evidence>
<dbReference type="RefSeq" id="WP_048187998.1">
    <property type="nucleotide sequence ID" value="NZ_CP011097.1"/>
</dbReference>
<dbReference type="OrthoDB" id="10290at2157"/>
<dbReference type="SUPFAM" id="SSF143100">
    <property type="entry name" value="TTHA1013/TTHA0281-like"/>
    <property type="match status" value="1"/>
</dbReference>
<dbReference type="Proteomes" id="UP000266745">
    <property type="component" value="Chromosome"/>
</dbReference>
<dbReference type="EMBL" id="CP011097">
    <property type="protein sequence ID" value="AJZ75405.1"/>
    <property type="molecule type" value="Genomic_DNA"/>
</dbReference>
<dbReference type="STRING" id="1603555.SU86_002285"/>
<evidence type="ECO:0000313" key="1">
    <source>
        <dbReference type="EMBL" id="AJZ75405.1"/>
    </source>
</evidence>
<gene>
    <name evidence="1" type="ORF">SU86_002285</name>
</gene>
<keyword evidence="2" id="KW-1185">Reference proteome</keyword>
<accession>A0A3G1B0N7</accession>
<evidence type="ECO:0008006" key="3">
    <source>
        <dbReference type="Google" id="ProtNLM"/>
    </source>
</evidence>
<reference evidence="1 2" key="1">
    <citation type="journal article" date="2016" name="Sci. Rep.">
        <title>A novel ammonia-oxidizing archaeon from wastewater treatment plant: Its enrichment, physiological and genomic characteristics.</title>
        <authorList>
            <person name="Li Y."/>
            <person name="Ding K."/>
            <person name="Wen X."/>
            <person name="Zhang B."/>
            <person name="Shen B."/>
            <person name="Yang Y."/>
        </authorList>
    </citation>
    <scope>NUCLEOTIDE SEQUENCE [LARGE SCALE GENOMIC DNA]</scope>
    <source>
        <strain evidence="1 2">SAT1</strain>
    </source>
</reference>